<organism evidence="2 3">
    <name type="scientific">Candidatus Limivivens intestinipullorum</name>
    <dbReference type="NCBI Taxonomy" id="2840858"/>
    <lineage>
        <taxon>Bacteria</taxon>
        <taxon>Bacillati</taxon>
        <taxon>Bacillota</taxon>
        <taxon>Clostridia</taxon>
        <taxon>Lachnospirales</taxon>
        <taxon>Lachnospiraceae</taxon>
        <taxon>Lachnospiraceae incertae sedis</taxon>
        <taxon>Candidatus Limivivens</taxon>
    </lineage>
</organism>
<reference evidence="2" key="1">
    <citation type="submission" date="2020-10" db="EMBL/GenBank/DDBJ databases">
        <authorList>
            <person name="Gilroy R."/>
        </authorList>
    </citation>
    <scope>NUCLEOTIDE SEQUENCE</scope>
    <source>
        <strain evidence="2">CHK190-19873</strain>
    </source>
</reference>
<evidence type="ECO:0000313" key="3">
    <source>
        <dbReference type="Proteomes" id="UP000823935"/>
    </source>
</evidence>
<evidence type="ECO:0000313" key="2">
    <source>
        <dbReference type="EMBL" id="HIS30715.1"/>
    </source>
</evidence>
<dbReference type="InterPro" id="IPR024264">
    <property type="entry name" value="DUF3786"/>
</dbReference>
<comment type="caution">
    <text evidence="2">The sequence shown here is derived from an EMBL/GenBank/DDBJ whole genome shotgun (WGS) entry which is preliminary data.</text>
</comment>
<dbReference type="AlphaFoldDB" id="A0A9D1ER41"/>
<reference evidence="2" key="2">
    <citation type="journal article" date="2021" name="PeerJ">
        <title>Extensive microbial diversity within the chicken gut microbiome revealed by metagenomics and culture.</title>
        <authorList>
            <person name="Gilroy R."/>
            <person name="Ravi A."/>
            <person name="Getino M."/>
            <person name="Pursley I."/>
            <person name="Horton D.L."/>
            <person name="Alikhan N.F."/>
            <person name="Baker D."/>
            <person name="Gharbi K."/>
            <person name="Hall N."/>
            <person name="Watson M."/>
            <person name="Adriaenssens E.M."/>
            <person name="Foster-Nyarko E."/>
            <person name="Jarju S."/>
            <person name="Secka A."/>
            <person name="Antonio M."/>
            <person name="Oren A."/>
            <person name="Chaudhuri R.R."/>
            <person name="La Ragione R."/>
            <person name="Hildebrand F."/>
            <person name="Pallen M.J."/>
        </authorList>
    </citation>
    <scope>NUCLEOTIDE SEQUENCE</scope>
    <source>
        <strain evidence="2">CHK190-19873</strain>
    </source>
</reference>
<gene>
    <name evidence="2" type="ORF">IAB44_04070</name>
</gene>
<protein>
    <submittedName>
        <fullName evidence="2">DUF3786 domain-containing protein</fullName>
    </submittedName>
</protein>
<dbReference type="EMBL" id="DVIQ01000022">
    <property type="protein sequence ID" value="HIS30715.1"/>
    <property type="molecule type" value="Genomic_DNA"/>
</dbReference>
<evidence type="ECO:0000259" key="1">
    <source>
        <dbReference type="Pfam" id="PF12654"/>
    </source>
</evidence>
<name>A0A9D1ER41_9FIRM</name>
<sequence length="203" mass="22487">MNNKTENRAFLEMRKAALNRLEGKAPEPIAARTGIFYDKERKIFTLKSMGYDIEVSYPQFHITPELNEWHQLLLLHYMDMADSAPLTGQLMSFGDLPGGMVRGGGFDRQSERALSQRLGNASPALVKKACEDLGAEIFDSNADLSGVFSVFPYYPITLKLWFADEDIPGSGKLLLDKSANRFLSVEDAVTAGSLLLDALFSSL</sequence>
<dbReference type="Pfam" id="PF12654">
    <property type="entry name" value="DUF3786"/>
    <property type="match status" value="1"/>
</dbReference>
<proteinExistence type="predicted"/>
<accession>A0A9D1ER41</accession>
<dbReference type="Proteomes" id="UP000823935">
    <property type="component" value="Unassembled WGS sequence"/>
</dbReference>
<feature type="domain" description="DUF3786" evidence="1">
    <location>
        <begin position="26"/>
        <end position="196"/>
    </location>
</feature>